<protein>
    <submittedName>
        <fullName evidence="1">Uncharacterized protein</fullName>
    </submittedName>
</protein>
<accession>J6HEU7</accession>
<organism evidence="1 2">
    <name type="scientific">Peptoanaerobacter stomatis</name>
    <dbReference type="NCBI Taxonomy" id="796937"/>
    <lineage>
        <taxon>Bacteria</taxon>
        <taxon>Bacillati</taxon>
        <taxon>Bacillota</taxon>
        <taxon>Clostridia</taxon>
        <taxon>Peptostreptococcales</taxon>
        <taxon>Filifactoraceae</taxon>
        <taxon>Peptoanaerobacter</taxon>
    </lineage>
</organism>
<name>J6HEU7_9FIRM</name>
<reference evidence="1 2" key="1">
    <citation type="submission" date="2012-07" db="EMBL/GenBank/DDBJ databases">
        <authorList>
            <person name="Durkin A.S."/>
            <person name="McCorrison J."/>
            <person name="Torralba M."/>
            <person name="Gillis M."/>
            <person name="Methe B."/>
            <person name="Sutton G."/>
            <person name="Nelson K.E."/>
        </authorList>
    </citation>
    <scope>NUCLEOTIDE SEQUENCE [LARGE SCALE GENOMIC DNA]</scope>
    <source>
        <strain evidence="1 2">OBRC8</strain>
    </source>
</reference>
<evidence type="ECO:0000313" key="1">
    <source>
        <dbReference type="EMBL" id="EJU23550.1"/>
    </source>
</evidence>
<dbReference type="AlphaFoldDB" id="J6HEU7"/>
<sequence length="462" mass="51371">MGLMRGMFGIMGAVTKAAYTSSLCTSNYIYTALQNAKTKKEIQNIYKNASETNFANRCVMVVPGISKQQLLLENNNSQENDVYDLQSSSTTPAQDYIWGNGDMPEVSIVSGGDNNARVMALIPFIHKAQQESIAVVVLHTGNNDLESVIQTHSVDCEFISKNDSYLDVFRGMPVDDIVSLLYELMQEHGATSATESFLRALIEVILCKNGNVTINNMAKFPFVNLKNEIDSLLSSGEITDDEYTTINRYYMAGSTDLDLVRIFLNKLNRQAETIYGYPSGTNSNIKKMINCKAVEAINIGQVNNDLIVKLIVDYLTLLRSQGKEFAVVIDGLQISKHPQIMDLLRGGFYCISNQDFIASIKGGQTKSDELFSDILGSVTTVVLLKHSSGDSRKKWSEFMGTYKKIRIRYNISQNNSFINSNNSRGISVDETDEPRIRPETLEKLCGTMACIYNTEGILIAQL</sequence>
<comment type="caution">
    <text evidence="1">The sequence shown here is derived from an EMBL/GenBank/DDBJ whole genome shotgun (WGS) entry which is preliminary data.</text>
</comment>
<proteinExistence type="predicted"/>
<dbReference type="EMBL" id="ALNK01000015">
    <property type="protein sequence ID" value="EJU23550.1"/>
    <property type="molecule type" value="Genomic_DNA"/>
</dbReference>
<dbReference type="Proteomes" id="UP000005244">
    <property type="component" value="Unassembled WGS sequence"/>
</dbReference>
<gene>
    <name evidence="1" type="ORF">HMPREF1143_2249</name>
</gene>
<dbReference type="RefSeq" id="WP_009530713.1">
    <property type="nucleotide sequence ID" value="NZ_ALNK01000015.1"/>
</dbReference>
<evidence type="ECO:0000313" key="2">
    <source>
        <dbReference type="Proteomes" id="UP000005244"/>
    </source>
</evidence>
<keyword evidence="2" id="KW-1185">Reference proteome</keyword>